<feature type="non-terminal residue" evidence="1">
    <location>
        <position position="1"/>
    </location>
</feature>
<accession>A0ABQ5FAX8</accession>
<comment type="caution">
    <text evidence="1">The sequence shown here is derived from an EMBL/GenBank/DDBJ whole genome shotgun (WGS) entry which is preliminary data.</text>
</comment>
<keyword evidence="2" id="KW-1185">Reference proteome</keyword>
<organism evidence="1 2">
    <name type="scientific">Tanacetum coccineum</name>
    <dbReference type="NCBI Taxonomy" id="301880"/>
    <lineage>
        <taxon>Eukaryota</taxon>
        <taxon>Viridiplantae</taxon>
        <taxon>Streptophyta</taxon>
        <taxon>Embryophyta</taxon>
        <taxon>Tracheophyta</taxon>
        <taxon>Spermatophyta</taxon>
        <taxon>Magnoliopsida</taxon>
        <taxon>eudicotyledons</taxon>
        <taxon>Gunneridae</taxon>
        <taxon>Pentapetalae</taxon>
        <taxon>asterids</taxon>
        <taxon>campanulids</taxon>
        <taxon>Asterales</taxon>
        <taxon>Asteraceae</taxon>
        <taxon>Asteroideae</taxon>
        <taxon>Anthemideae</taxon>
        <taxon>Anthemidinae</taxon>
        <taxon>Tanacetum</taxon>
    </lineage>
</organism>
<protein>
    <submittedName>
        <fullName evidence="1">Uncharacterized protein</fullName>
    </submittedName>
</protein>
<dbReference type="EMBL" id="BQNB010017166">
    <property type="protein sequence ID" value="GJT60068.1"/>
    <property type="molecule type" value="Genomic_DNA"/>
</dbReference>
<gene>
    <name evidence="1" type="ORF">Tco_1003601</name>
</gene>
<evidence type="ECO:0000313" key="1">
    <source>
        <dbReference type="EMBL" id="GJT60068.1"/>
    </source>
</evidence>
<name>A0ABQ5FAX8_9ASTR</name>
<reference evidence="1" key="2">
    <citation type="submission" date="2022-01" db="EMBL/GenBank/DDBJ databases">
        <authorList>
            <person name="Yamashiro T."/>
            <person name="Shiraishi A."/>
            <person name="Satake H."/>
            <person name="Nakayama K."/>
        </authorList>
    </citation>
    <scope>NUCLEOTIDE SEQUENCE</scope>
</reference>
<proteinExistence type="predicted"/>
<evidence type="ECO:0000313" key="2">
    <source>
        <dbReference type="Proteomes" id="UP001151760"/>
    </source>
</evidence>
<sequence length="38" mass="4514">SSMRLKRPTYYSVEIGNEGLIIDEAFQEEDEELEYVEM</sequence>
<dbReference type="Proteomes" id="UP001151760">
    <property type="component" value="Unassembled WGS sequence"/>
</dbReference>
<reference evidence="1" key="1">
    <citation type="journal article" date="2022" name="Int. J. Mol. Sci.">
        <title>Draft Genome of Tanacetum Coccineum: Genomic Comparison of Closely Related Tanacetum-Family Plants.</title>
        <authorList>
            <person name="Yamashiro T."/>
            <person name="Shiraishi A."/>
            <person name="Nakayama K."/>
            <person name="Satake H."/>
        </authorList>
    </citation>
    <scope>NUCLEOTIDE SEQUENCE</scope>
</reference>